<dbReference type="SUPFAM" id="SSF48403">
    <property type="entry name" value="Ankyrin repeat"/>
    <property type="match status" value="1"/>
</dbReference>
<dbReference type="AlphaFoldDB" id="A0AAE0JUQ9"/>
<keyword evidence="3" id="KW-1185">Reference proteome</keyword>
<reference evidence="2" key="2">
    <citation type="submission" date="2023-06" db="EMBL/GenBank/DDBJ databases">
        <authorList>
            <consortium name="Lawrence Berkeley National Laboratory"/>
            <person name="Haridas S."/>
            <person name="Hensen N."/>
            <person name="Bonometti L."/>
            <person name="Westerberg I."/>
            <person name="Brannstrom I.O."/>
            <person name="Guillou S."/>
            <person name="Cros-Aarteil S."/>
            <person name="Calhoun S."/>
            <person name="Kuo A."/>
            <person name="Mondo S."/>
            <person name="Pangilinan J."/>
            <person name="Riley R."/>
            <person name="Labutti K."/>
            <person name="Andreopoulos B."/>
            <person name="Lipzen A."/>
            <person name="Chen C."/>
            <person name="Yanf M."/>
            <person name="Daum C."/>
            <person name="Ng V."/>
            <person name="Clum A."/>
            <person name="Steindorff A."/>
            <person name="Ohm R."/>
            <person name="Martin F."/>
            <person name="Silar P."/>
            <person name="Natvig D."/>
            <person name="Lalanne C."/>
            <person name="Gautier V."/>
            <person name="Ament-Velasquez S.L."/>
            <person name="Kruys A."/>
            <person name="Hutchinson M.I."/>
            <person name="Powell A.J."/>
            <person name="Barry K."/>
            <person name="Miller A.N."/>
            <person name="Grigoriev I.V."/>
            <person name="Debuchy R."/>
            <person name="Gladieux P."/>
            <person name="Thoren M.H."/>
            <person name="Johannesson H."/>
        </authorList>
    </citation>
    <scope>NUCLEOTIDE SEQUENCE</scope>
    <source>
        <strain evidence="2">CBS 958.72</strain>
    </source>
</reference>
<feature type="compositionally biased region" description="Low complexity" evidence="1">
    <location>
        <begin position="19"/>
        <end position="35"/>
    </location>
</feature>
<dbReference type="InterPro" id="IPR036770">
    <property type="entry name" value="Ankyrin_rpt-contain_sf"/>
</dbReference>
<feature type="region of interest" description="Disordered" evidence="1">
    <location>
        <begin position="88"/>
        <end position="123"/>
    </location>
</feature>
<reference evidence="2" key="1">
    <citation type="journal article" date="2023" name="Mol. Phylogenet. Evol.">
        <title>Genome-scale phylogeny and comparative genomics of the fungal order Sordariales.</title>
        <authorList>
            <person name="Hensen N."/>
            <person name="Bonometti L."/>
            <person name="Westerberg I."/>
            <person name="Brannstrom I.O."/>
            <person name="Guillou S."/>
            <person name="Cros-Aarteil S."/>
            <person name="Calhoun S."/>
            <person name="Haridas S."/>
            <person name="Kuo A."/>
            <person name="Mondo S."/>
            <person name="Pangilinan J."/>
            <person name="Riley R."/>
            <person name="LaButti K."/>
            <person name="Andreopoulos B."/>
            <person name="Lipzen A."/>
            <person name="Chen C."/>
            <person name="Yan M."/>
            <person name="Daum C."/>
            <person name="Ng V."/>
            <person name="Clum A."/>
            <person name="Steindorff A."/>
            <person name="Ohm R.A."/>
            <person name="Martin F."/>
            <person name="Silar P."/>
            <person name="Natvig D.O."/>
            <person name="Lalanne C."/>
            <person name="Gautier V."/>
            <person name="Ament-Velasquez S.L."/>
            <person name="Kruys A."/>
            <person name="Hutchinson M.I."/>
            <person name="Powell A.J."/>
            <person name="Barry K."/>
            <person name="Miller A.N."/>
            <person name="Grigoriev I.V."/>
            <person name="Debuchy R."/>
            <person name="Gladieux P."/>
            <person name="Hiltunen Thoren M."/>
            <person name="Johannesson H."/>
        </authorList>
    </citation>
    <scope>NUCLEOTIDE SEQUENCE</scope>
    <source>
        <strain evidence="2">CBS 958.72</strain>
    </source>
</reference>
<name>A0AAE0JUQ9_9PEZI</name>
<feature type="region of interest" description="Disordered" evidence="1">
    <location>
        <begin position="1"/>
        <end position="50"/>
    </location>
</feature>
<dbReference type="Gene3D" id="1.25.40.20">
    <property type="entry name" value="Ankyrin repeat-containing domain"/>
    <property type="match status" value="1"/>
</dbReference>
<protein>
    <submittedName>
        <fullName evidence="2">Uncharacterized protein</fullName>
    </submittedName>
</protein>
<dbReference type="Proteomes" id="UP001287356">
    <property type="component" value="Unassembled WGS sequence"/>
</dbReference>
<comment type="caution">
    <text evidence="2">The sequence shown here is derived from an EMBL/GenBank/DDBJ whole genome shotgun (WGS) entry which is preliminary data.</text>
</comment>
<evidence type="ECO:0000313" key="3">
    <source>
        <dbReference type="Proteomes" id="UP001287356"/>
    </source>
</evidence>
<evidence type="ECO:0000256" key="1">
    <source>
        <dbReference type="SAM" id="MobiDB-lite"/>
    </source>
</evidence>
<proteinExistence type="predicted"/>
<gene>
    <name evidence="2" type="ORF">B0T24DRAFT_641360</name>
</gene>
<accession>A0AAE0JUQ9</accession>
<dbReference type="EMBL" id="JAULSN010000010">
    <property type="protein sequence ID" value="KAK3362174.1"/>
    <property type="molecule type" value="Genomic_DNA"/>
</dbReference>
<organism evidence="2 3">
    <name type="scientific">Lasiosphaeria ovina</name>
    <dbReference type="NCBI Taxonomy" id="92902"/>
    <lineage>
        <taxon>Eukaryota</taxon>
        <taxon>Fungi</taxon>
        <taxon>Dikarya</taxon>
        <taxon>Ascomycota</taxon>
        <taxon>Pezizomycotina</taxon>
        <taxon>Sordariomycetes</taxon>
        <taxon>Sordariomycetidae</taxon>
        <taxon>Sordariales</taxon>
        <taxon>Lasiosphaeriaceae</taxon>
        <taxon>Lasiosphaeria</taxon>
    </lineage>
</organism>
<sequence>MSGVSIDSDPSLLSPEMDSSQPLPTSSAPSTPSHSQGRKRNLREGRQARVKCDNCRETHILCSPPRTSPTPLGCDTCKRLKRRCGGYTVKVRREKRQKEPEQAPPATPSQSLLPPAPGTLNRSTTTAQNALEAALPEVIESQDDYGAGDGESLLNTPRRTLWPSQSQDWDFQDLVDATIVLQLSKIGRVIRMRQQQRVLDLFGTTHQPRVEDGELYRFLNEFASQLRNRAQRRIASVTARSAEEILLRQILAALGPPTRECDIAVEMMRGELFGSELLKFASSISQSSRGLSGENIRKLGVLWDKLRENAPRIKEVFHTDIELLLDYHFLASEFSAVLISTSWGCDMRNNEFIDLSFLWDCIYHPRQVALDRDQDLAWLQTRTGVMKELLGQDPEYTWVGEWFGHTFFHVATLFEKRDESRDMFKALTATTQTDDDGRTVLHYAAAAGNEVACRAMGLGDIGVRDRDNRLPVYYAARNEHHAVTRFLTENM</sequence>
<evidence type="ECO:0000313" key="2">
    <source>
        <dbReference type="EMBL" id="KAK3362174.1"/>
    </source>
</evidence>